<name>A0A916TNJ7_9HYPH</name>
<dbReference type="InterPro" id="IPR009560">
    <property type="entry name" value="DUF1176"/>
</dbReference>
<protein>
    <recommendedName>
        <fullName evidence="3">DUF1176 domain-containing protein</fullName>
    </recommendedName>
</protein>
<evidence type="ECO:0008006" key="3">
    <source>
        <dbReference type="Google" id="ProtNLM"/>
    </source>
</evidence>
<dbReference type="Pfam" id="PF06674">
    <property type="entry name" value="DUF1176"/>
    <property type="match status" value="1"/>
</dbReference>
<dbReference type="EMBL" id="BMFA01000014">
    <property type="protein sequence ID" value="GGB60967.1"/>
    <property type="molecule type" value="Genomic_DNA"/>
</dbReference>
<reference evidence="1" key="1">
    <citation type="journal article" date="2014" name="Int. J. Syst. Evol. Microbiol.">
        <title>Complete genome sequence of Corynebacterium casei LMG S-19264T (=DSM 44701T), isolated from a smear-ripened cheese.</title>
        <authorList>
            <consortium name="US DOE Joint Genome Institute (JGI-PGF)"/>
            <person name="Walter F."/>
            <person name="Albersmeier A."/>
            <person name="Kalinowski J."/>
            <person name="Ruckert C."/>
        </authorList>
    </citation>
    <scope>NUCLEOTIDE SEQUENCE</scope>
    <source>
        <strain evidence="1">CGMCC 1.12426</strain>
    </source>
</reference>
<accession>A0A916TNJ7</accession>
<evidence type="ECO:0000313" key="2">
    <source>
        <dbReference type="Proteomes" id="UP000605148"/>
    </source>
</evidence>
<keyword evidence="2" id="KW-1185">Reference proteome</keyword>
<reference evidence="1" key="2">
    <citation type="submission" date="2020-09" db="EMBL/GenBank/DDBJ databases">
        <authorList>
            <person name="Sun Q."/>
            <person name="Zhou Y."/>
        </authorList>
    </citation>
    <scope>NUCLEOTIDE SEQUENCE</scope>
    <source>
        <strain evidence="1">CGMCC 1.12426</strain>
    </source>
</reference>
<dbReference type="AlphaFoldDB" id="A0A916TNJ7"/>
<comment type="caution">
    <text evidence="1">The sequence shown here is derived from an EMBL/GenBank/DDBJ whole genome shotgun (WGS) entry which is preliminary data.</text>
</comment>
<sequence length="350" mass="37543">MASAEEALPRVALELFGQEDIEGGLGGCYFAIWQHNRDPEKDRFAYAFHTDFGENVAPNPARIEIAGTVHRVAELVSGGPIKGGLATQHLYANGDRSIRVHIEVLDAGYANALTTLHDVSMTVIERGKVPFVLSGKGVHGCPKAAGTAGKRQAPEVAAADQAPLKRRIEPRPAPSGLGSMPAGLAFGPPVDLVERGDVPAALQRAAREWAGSECDFDLPAAWPGTRYSVNDFYVLWQLPCFSGAYQASSVFGVTQNPPGDWADILLLPDPATPTGSLYGAMNAKVDPRTGRLETTALARGLGDCGTYAAYRLVDGPGEVLEWDLLEYRAKPECDGQVIAPEHWPLVQRTY</sequence>
<gene>
    <name evidence="1" type="ORF">GCM10011316_36220</name>
</gene>
<organism evidence="1 2">
    <name type="scientific">Roseibium aquae</name>
    <dbReference type="NCBI Taxonomy" id="1323746"/>
    <lineage>
        <taxon>Bacteria</taxon>
        <taxon>Pseudomonadati</taxon>
        <taxon>Pseudomonadota</taxon>
        <taxon>Alphaproteobacteria</taxon>
        <taxon>Hyphomicrobiales</taxon>
        <taxon>Stappiaceae</taxon>
        <taxon>Roseibium</taxon>
    </lineage>
</organism>
<evidence type="ECO:0000313" key="1">
    <source>
        <dbReference type="EMBL" id="GGB60967.1"/>
    </source>
</evidence>
<proteinExistence type="predicted"/>
<dbReference type="Proteomes" id="UP000605148">
    <property type="component" value="Unassembled WGS sequence"/>
</dbReference>